<reference evidence="6" key="1">
    <citation type="submission" date="2019-05" db="EMBL/GenBank/DDBJ databases">
        <authorList>
            <consortium name="Pathogen Informatics"/>
        </authorList>
    </citation>
    <scope>NUCLEOTIDE SEQUENCE [LARGE SCALE GENOMIC DNA]</scope>
    <source>
        <strain evidence="6">NCTC12965</strain>
    </source>
</reference>
<organism evidence="6">
    <name type="scientific">Serratia fonticola</name>
    <dbReference type="NCBI Taxonomy" id="47917"/>
    <lineage>
        <taxon>Bacteria</taxon>
        <taxon>Pseudomonadati</taxon>
        <taxon>Pseudomonadota</taxon>
        <taxon>Gammaproteobacteria</taxon>
        <taxon>Enterobacterales</taxon>
        <taxon>Yersiniaceae</taxon>
        <taxon>Serratia</taxon>
    </lineage>
</organism>
<feature type="domain" description="IMP dehydrogenase/GMP reductase" evidence="5">
    <location>
        <begin position="8"/>
        <end position="132"/>
    </location>
</feature>
<evidence type="ECO:0000256" key="3">
    <source>
        <dbReference type="ARBA" id="ARBA00022857"/>
    </source>
</evidence>
<evidence type="ECO:0000256" key="2">
    <source>
        <dbReference type="ARBA" id="ARBA00015800"/>
    </source>
</evidence>
<name>A0A4U9UEX0_SERFO</name>
<dbReference type="InterPro" id="IPR050139">
    <property type="entry name" value="GMP_reductase"/>
</dbReference>
<evidence type="ECO:0000256" key="1">
    <source>
        <dbReference type="ARBA" id="ARBA00012678"/>
    </source>
</evidence>
<dbReference type="AlphaFoldDB" id="A0A4U9UEX0"/>
<dbReference type="SUPFAM" id="SSF51412">
    <property type="entry name" value="Inosine monophosphate dehydrogenase (IMPDH)"/>
    <property type="match status" value="1"/>
</dbReference>
<dbReference type="PANTHER" id="PTHR43170">
    <property type="entry name" value="GMP REDUCTASE"/>
    <property type="match status" value="1"/>
</dbReference>
<evidence type="ECO:0000256" key="4">
    <source>
        <dbReference type="ARBA" id="ARBA00023002"/>
    </source>
</evidence>
<evidence type="ECO:0000259" key="5">
    <source>
        <dbReference type="Pfam" id="PF00478"/>
    </source>
</evidence>
<dbReference type="InterPro" id="IPR013785">
    <property type="entry name" value="Aldolase_TIM"/>
</dbReference>
<proteinExistence type="predicted"/>
<keyword evidence="4 6" id="KW-0560">Oxidoreductase</keyword>
<protein>
    <recommendedName>
        <fullName evidence="2">GMP reductase</fullName>
        <ecNumber evidence="1">1.7.1.7</ecNumber>
    </recommendedName>
</protein>
<sequence>MPHTVLGGQIVSDGGCSVPGDVAKAFGGGADFVMLGGMLAGHDECEGTVVEENGEKFMLFYGMSSESAMKRHVGGVAGYRAAEGKTVKLPLRGEVEFTVRDILGGLRSACTYVGAERLKELTKRTTFIRVAEQENRVFGSK</sequence>
<dbReference type="InterPro" id="IPR001093">
    <property type="entry name" value="IMP_DH_GMPRt"/>
</dbReference>
<keyword evidence="3" id="KW-0521">NADP</keyword>
<dbReference type="EC" id="1.7.1.7" evidence="1"/>
<dbReference type="SMART" id="SM01240">
    <property type="entry name" value="IMPDH"/>
    <property type="match status" value="1"/>
</dbReference>
<dbReference type="PANTHER" id="PTHR43170:SF5">
    <property type="entry name" value="GMP REDUCTASE"/>
    <property type="match status" value="1"/>
</dbReference>
<dbReference type="Pfam" id="PF00478">
    <property type="entry name" value="IMPDH"/>
    <property type="match status" value="1"/>
</dbReference>
<dbReference type="GO" id="GO:0005829">
    <property type="term" value="C:cytosol"/>
    <property type="evidence" value="ECO:0007669"/>
    <property type="project" value="TreeGrafter"/>
</dbReference>
<dbReference type="Gene3D" id="3.20.20.70">
    <property type="entry name" value="Aldolase class I"/>
    <property type="match status" value="1"/>
</dbReference>
<accession>A0A4U9UEX0</accession>
<gene>
    <name evidence="6" type="primary">guaC_1</name>
    <name evidence="6" type="ORF">NCTC12965_03267</name>
</gene>
<dbReference type="GO" id="GO:0003920">
    <property type="term" value="F:GMP reductase activity"/>
    <property type="evidence" value="ECO:0007669"/>
    <property type="project" value="UniProtKB-EC"/>
</dbReference>
<dbReference type="EMBL" id="CABEEZ010000070">
    <property type="protein sequence ID" value="VTR31840.1"/>
    <property type="molecule type" value="Genomic_DNA"/>
</dbReference>
<evidence type="ECO:0000313" key="6">
    <source>
        <dbReference type="EMBL" id="VTR31840.1"/>
    </source>
</evidence>